<sequence>MGKFLDNLSTKTKVLGGFIIVAVLSILVGTVSIFSLNQSTKDLESMYNDRLKGNLLLTDIESNVKNSKEQTMKILWQYQVTYNDTVINDAVEELDILTKENNDLIEEYENRDLDTQEKVLLANFKQALNEYRPLRDEVIKYVKNGQYSQAISTYSKASKLENDVENAIHEMINYNLKVSDTMYEDSQSRMAMTLTITIVVTLLTFLLSMLLGFYNSKSIVGGIKGAVNYSKMLRDGDFSFEIEQSSLKRKDEIGDLSRAFKQTKEGLREIISLSKENAEEASASSQELSATVEEISAQIQEVNSSTQEIAASMEETSAAIEEVSSSGDQILDNAKAILEETVRGKENVKLIANRASELKESAVLSRNEATNTYKVKQKAIKESIERGKIVSEIKIMADSIKEIAEKTNLLALNAAIEAARAGEHGRGFAVVADEVRKLAEASSSAVDKITDLVSEVSGVFTELSTSSDDLLKFIDSKVISDYDSLVETGSNYLKDAQYVENLIIQFDEKSSEIKEAISEINEAIESVAATIEQSTSGTVDISTNIKELSKAIEEVEKVAEQQASLAEELSINMNSFIL</sequence>
<feature type="domain" description="Methyl-accepting transducer" evidence="6">
    <location>
        <begin position="284"/>
        <end position="542"/>
    </location>
</feature>
<evidence type="ECO:0000313" key="8">
    <source>
        <dbReference type="EMBL" id="TFZ39963.1"/>
    </source>
</evidence>
<dbReference type="PROSITE" id="PS50111">
    <property type="entry name" value="CHEMOTAXIS_TRANSDUC_2"/>
    <property type="match status" value="1"/>
</dbReference>
<evidence type="ECO:0000256" key="4">
    <source>
        <dbReference type="SAM" id="Coils"/>
    </source>
</evidence>
<dbReference type="OrthoDB" id="1705309at2"/>
<proteinExistence type="inferred from homology"/>
<dbReference type="InterPro" id="IPR047347">
    <property type="entry name" value="YvaQ-like_sensor"/>
</dbReference>
<name>A0A4Z0D5M8_9FIRM</name>
<keyword evidence="5" id="KW-0812">Transmembrane</keyword>
<dbReference type="Pfam" id="PF12729">
    <property type="entry name" value="4HB_MCP_1"/>
    <property type="match status" value="1"/>
</dbReference>
<dbReference type="SMART" id="SM00304">
    <property type="entry name" value="HAMP"/>
    <property type="match status" value="1"/>
</dbReference>
<reference evidence="8 9" key="1">
    <citation type="submission" date="2019-03" db="EMBL/GenBank/DDBJ databases">
        <title>Draft genome sequence data and analysis of a Fermenting Bacterium, Soehngenia longevitae strain 1933PT, isolated from petroleum reservoir in Azerbaijan.</title>
        <authorList>
            <person name="Grouzdev D.S."/>
            <person name="Bidzhieva S.K."/>
            <person name="Sokolova D.S."/>
            <person name="Tourova T.P."/>
            <person name="Poltaraus A.B."/>
            <person name="Nazina T.N."/>
        </authorList>
    </citation>
    <scope>NUCLEOTIDE SEQUENCE [LARGE SCALE GENOMIC DNA]</scope>
    <source>
        <strain evidence="8 9">1933P</strain>
    </source>
</reference>
<dbReference type="RefSeq" id="WP_135271279.1">
    <property type="nucleotide sequence ID" value="NZ_SRIB01000008.1"/>
</dbReference>
<gene>
    <name evidence="8" type="ORF">E4100_06780</name>
</gene>
<dbReference type="Gene3D" id="1.10.287.950">
    <property type="entry name" value="Methyl-accepting chemotaxis protein"/>
    <property type="match status" value="1"/>
</dbReference>
<dbReference type="SUPFAM" id="SSF58104">
    <property type="entry name" value="Methyl-accepting chemotaxis protein (MCP) signaling domain"/>
    <property type="match status" value="1"/>
</dbReference>
<dbReference type="Proteomes" id="UP000298381">
    <property type="component" value="Unassembled WGS sequence"/>
</dbReference>
<evidence type="ECO:0000313" key="9">
    <source>
        <dbReference type="Proteomes" id="UP000298381"/>
    </source>
</evidence>
<dbReference type="Pfam" id="PF00015">
    <property type="entry name" value="MCPsignal"/>
    <property type="match status" value="1"/>
</dbReference>
<protein>
    <submittedName>
        <fullName evidence="8">Methyl-accepting chemotaxis protein</fullName>
    </submittedName>
</protein>
<comment type="caution">
    <text evidence="8">The sequence shown here is derived from an EMBL/GenBank/DDBJ whole genome shotgun (WGS) entry which is preliminary data.</text>
</comment>
<evidence type="ECO:0000256" key="2">
    <source>
        <dbReference type="ARBA" id="ARBA00029447"/>
    </source>
</evidence>
<dbReference type="PANTHER" id="PTHR32089:SF112">
    <property type="entry name" value="LYSOZYME-LIKE PROTEIN-RELATED"/>
    <property type="match status" value="1"/>
</dbReference>
<feature type="transmembrane region" description="Helical" evidence="5">
    <location>
        <begin position="191"/>
        <end position="214"/>
    </location>
</feature>
<accession>A0A4Z0D5M8</accession>
<evidence type="ECO:0000256" key="1">
    <source>
        <dbReference type="ARBA" id="ARBA00023224"/>
    </source>
</evidence>
<dbReference type="PROSITE" id="PS50885">
    <property type="entry name" value="HAMP"/>
    <property type="match status" value="1"/>
</dbReference>
<keyword evidence="9" id="KW-1185">Reference proteome</keyword>
<dbReference type="InterPro" id="IPR024478">
    <property type="entry name" value="HlyB_4HB_MCP"/>
</dbReference>
<dbReference type="GO" id="GO:0007165">
    <property type="term" value="P:signal transduction"/>
    <property type="evidence" value="ECO:0007669"/>
    <property type="project" value="UniProtKB-KW"/>
</dbReference>
<dbReference type="EMBL" id="SRIB01000008">
    <property type="protein sequence ID" value="TFZ39963.1"/>
    <property type="molecule type" value="Genomic_DNA"/>
</dbReference>
<dbReference type="InterPro" id="IPR004089">
    <property type="entry name" value="MCPsignal_dom"/>
</dbReference>
<keyword evidence="1 3" id="KW-0807">Transducer</keyword>
<keyword evidence="5" id="KW-1133">Transmembrane helix</keyword>
<dbReference type="SMART" id="SM00283">
    <property type="entry name" value="MA"/>
    <property type="match status" value="1"/>
</dbReference>
<evidence type="ECO:0000256" key="5">
    <source>
        <dbReference type="SAM" id="Phobius"/>
    </source>
</evidence>
<feature type="transmembrane region" description="Helical" evidence="5">
    <location>
        <begin position="14"/>
        <end position="36"/>
    </location>
</feature>
<evidence type="ECO:0000259" key="7">
    <source>
        <dbReference type="PROSITE" id="PS50885"/>
    </source>
</evidence>
<keyword evidence="5" id="KW-0472">Membrane</keyword>
<evidence type="ECO:0000259" key="6">
    <source>
        <dbReference type="PROSITE" id="PS50111"/>
    </source>
</evidence>
<comment type="similarity">
    <text evidence="2">Belongs to the methyl-accepting chemotaxis (MCP) protein family.</text>
</comment>
<dbReference type="CDD" id="cd19411">
    <property type="entry name" value="MCP2201-like_sensor"/>
    <property type="match status" value="1"/>
</dbReference>
<dbReference type="PANTHER" id="PTHR32089">
    <property type="entry name" value="METHYL-ACCEPTING CHEMOTAXIS PROTEIN MCPB"/>
    <property type="match status" value="1"/>
</dbReference>
<organism evidence="8 9">
    <name type="scientific">Soehngenia longivitae</name>
    <dbReference type="NCBI Taxonomy" id="2562294"/>
    <lineage>
        <taxon>Bacteria</taxon>
        <taxon>Bacillati</taxon>
        <taxon>Bacillota</taxon>
        <taxon>Tissierellia</taxon>
        <taxon>Tissierellales</taxon>
        <taxon>Tissierellaceae</taxon>
        <taxon>Soehngenia</taxon>
    </lineage>
</organism>
<feature type="domain" description="HAMP" evidence="7">
    <location>
        <begin position="217"/>
        <end position="272"/>
    </location>
</feature>
<evidence type="ECO:0000256" key="3">
    <source>
        <dbReference type="PROSITE-ProRule" id="PRU00284"/>
    </source>
</evidence>
<dbReference type="GO" id="GO:0016020">
    <property type="term" value="C:membrane"/>
    <property type="evidence" value="ECO:0007669"/>
    <property type="project" value="InterPro"/>
</dbReference>
<dbReference type="AlphaFoldDB" id="A0A4Z0D5M8"/>
<feature type="coiled-coil region" evidence="4">
    <location>
        <begin position="499"/>
        <end position="572"/>
    </location>
</feature>
<dbReference type="InterPro" id="IPR003660">
    <property type="entry name" value="HAMP_dom"/>
</dbReference>
<keyword evidence="4" id="KW-0175">Coiled coil</keyword>